<keyword evidence="3" id="KW-1133">Transmembrane helix</keyword>
<protein>
    <recommendedName>
        <fullName evidence="8">Metalloprotease</fullName>
    </recommendedName>
</protein>
<accession>A0A841D216</accession>
<dbReference type="AlphaFoldDB" id="A0A841D216"/>
<sequence length="265" mass="28295">MRIIFATLTAGALMSMPLIGAGTASAESTGPVPTGNAALTGNPVYKSGTFPAQTCEEPTIRGGDIDSVRLYAEAMSACLGKAWKAQLKKSGIPFTEPEIAVAYGNRVKTACGAYRPGDTFGLYCQKNKTVYLMVNEYGISNERNSPQMLESLSIAYGYHVQRLIGVLGQEARTAKKLSKAKALSLSSKVSLQNICFAGAFVGSVWDSLGHTQKYGSDFFVNRHSMGSDTKGEGTTKNRIYWLKRGFDAQSPGACNTFTAPASRVA</sequence>
<dbReference type="PANTHER" id="PTHR30168">
    <property type="entry name" value="PUTATIVE MEMBRANE PROTEIN YPFJ"/>
    <property type="match status" value="1"/>
</dbReference>
<name>A0A841D216_PLAVE</name>
<dbReference type="PANTHER" id="PTHR30168:SF0">
    <property type="entry name" value="INNER MEMBRANE PROTEIN"/>
    <property type="match status" value="1"/>
</dbReference>
<gene>
    <name evidence="6" type="ORF">FHS22_000813</name>
</gene>
<evidence type="ECO:0000256" key="2">
    <source>
        <dbReference type="ARBA" id="ARBA00022692"/>
    </source>
</evidence>
<dbReference type="Pfam" id="PF04228">
    <property type="entry name" value="Zn_peptidase"/>
    <property type="match status" value="1"/>
</dbReference>
<evidence type="ECO:0000313" key="6">
    <source>
        <dbReference type="EMBL" id="MBB5961556.1"/>
    </source>
</evidence>
<evidence type="ECO:0000256" key="5">
    <source>
        <dbReference type="SAM" id="SignalP"/>
    </source>
</evidence>
<evidence type="ECO:0000256" key="4">
    <source>
        <dbReference type="ARBA" id="ARBA00023136"/>
    </source>
</evidence>
<keyword evidence="7" id="KW-1185">Reference proteome</keyword>
<evidence type="ECO:0000256" key="3">
    <source>
        <dbReference type="ARBA" id="ARBA00022989"/>
    </source>
</evidence>
<evidence type="ECO:0000256" key="1">
    <source>
        <dbReference type="ARBA" id="ARBA00004167"/>
    </source>
</evidence>
<evidence type="ECO:0008006" key="8">
    <source>
        <dbReference type="Google" id="ProtNLM"/>
    </source>
</evidence>
<proteinExistence type="predicted"/>
<comment type="subcellular location">
    <subcellularLocation>
        <location evidence="1">Membrane</location>
        <topology evidence="1">Single-pass membrane protein</topology>
    </subcellularLocation>
</comment>
<dbReference type="InterPro" id="IPR007343">
    <property type="entry name" value="Uncharacterised_pept_Zn_put"/>
</dbReference>
<keyword evidence="4" id="KW-0472">Membrane</keyword>
<evidence type="ECO:0000313" key="7">
    <source>
        <dbReference type="Proteomes" id="UP000562352"/>
    </source>
</evidence>
<dbReference type="EMBL" id="JACHJJ010000002">
    <property type="protein sequence ID" value="MBB5961556.1"/>
    <property type="molecule type" value="Genomic_DNA"/>
</dbReference>
<dbReference type="RefSeq" id="WP_184938526.1">
    <property type="nucleotide sequence ID" value="NZ_BAAAWZ010000001.1"/>
</dbReference>
<keyword evidence="5" id="KW-0732">Signal</keyword>
<feature type="chain" id="PRO_5032659949" description="Metalloprotease" evidence="5">
    <location>
        <begin position="27"/>
        <end position="265"/>
    </location>
</feature>
<organism evidence="6 7">
    <name type="scientific">Planomonospora venezuelensis</name>
    <dbReference type="NCBI Taxonomy" id="1999"/>
    <lineage>
        <taxon>Bacteria</taxon>
        <taxon>Bacillati</taxon>
        <taxon>Actinomycetota</taxon>
        <taxon>Actinomycetes</taxon>
        <taxon>Streptosporangiales</taxon>
        <taxon>Streptosporangiaceae</taxon>
        <taxon>Planomonospora</taxon>
    </lineage>
</organism>
<feature type="signal peptide" evidence="5">
    <location>
        <begin position="1"/>
        <end position="26"/>
    </location>
</feature>
<dbReference type="GO" id="GO:0016020">
    <property type="term" value="C:membrane"/>
    <property type="evidence" value="ECO:0007669"/>
    <property type="project" value="UniProtKB-SubCell"/>
</dbReference>
<comment type="caution">
    <text evidence="6">The sequence shown here is derived from an EMBL/GenBank/DDBJ whole genome shotgun (WGS) entry which is preliminary data.</text>
</comment>
<reference evidence="6 7" key="1">
    <citation type="submission" date="2020-08" db="EMBL/GenBank/DDBJ databases">
        <title>Genomic Encyclopedia of Type Strains, Phase III (KMG-III): the genomes of soil and plant-associated and newly described type strains.</title>
        <authorList>
            <person name="Whitman W."/>
        </authorList>
    </citation>
    <scope>NUCLEOTIDE SEQUENCE [LARGE SCALE GENOMIC DNA]</scope>
    <source>
        <strain evidence="6 7">CECT 3303</strain>
    </source>
</reference>
<keyword evidence="2" id="KW-0812">Transmembrane</keyword>
<dbReference type="Proteomes" id="UP000562352">
    <property type="component" value="Unassembled WGS sequence"/>
</dbReference>